<dbReference type="PANTHER" id="PTHR21299:SF1">
    <property type="entry name" value="PANTOATE--BETA-ALANINE LIGASE"/>
    <property type="match status" value="1"/>
</dbReference>
<evidence type="ECO:0000256" key="2">
    <source>
        <dbReference type="ARBA" id="ARBA00009256"/>
    </source>
</evidence>
<comment type="similarity">
    <text evidence="2 8">Belongs to the pantothenate synthetase family.</text>
</comment>
<evidence type="ECO:0000256" key="6">
    <source>
        <dbReference type="ARBA" id="ARBA00022840"/>
    </source>
</evidence>
<comment type="subunit">
    <text evidence="8">Homodimer.</text>
</comment>
<dbReference type="NCBIfam" id="TIGR00125">
    <property type="entry name" value="cyt_tran_rel"/>
    <property type="match status" value="1"/>
</dbReference>
<feature type="binding site" evidence="8">
    <location>
        <position position="61"/>
    </location>
    <ligand>
        <name>beta-alanine</name>
        <dbReference type="ChEBI" id="CHEBI:57966"/>
    </ligand>
</feature>
<evidence type="ECO:0000256" key="5">
    <source>
        <dbReference type="ARBA" id="ARBA00022741"/>
    </source>
</evidence>
<dbReference type="Proteomes" id="UP000199556">
    <property type="component" value="Unassembled WGS sequence"/>
</dbReference>
<dbReference type="InterPro" id="IPR004821">
    <property type="entry name" value="Cyt_trans-like"/>
</dbReference>
<dbReference type="RefSeq" id="WP_090484356.1">
    <property type="nucleotide sequence ID" value="NZ_FOUO01000005.1"/>
</dbReference>
<dbReference type="GO" id="GO:0015940">
    <property type="term" value="P:pantothenate biosynthetic process"/>
    <property type="evidence" value="ECO:0007669"/>
    <property type="project" value="UniProtKB-UniRule"/>
</dbReference>
<comment type="catalytic activity">
    <reaction evidence="7 8">
        <text>(R)-pantoate + beta-alanine + ATP = (R)-pantothenate + AMP + diphosphate + H(+)</text>
        <dbReference type="Rhea" id="RHEA:10912"/>
        <dbReference type="ChEBI" id="CHEBI:15378"/>
        <dbReference type="ChEBI" id="CHEBI:15980"/>
        <dbReference type="ChEBI" id="CHEBI:29032"/>
        <dbReference type="ChEBI" id="CHEBI:30616"/>
        <dbReference type="ChEBI" id="CHEBI:33019"/>
        <dbReference type="ChEBI" id="CHEBI:57966"/>
        <dbReference type="ChEBI" id="CHEBI:456215"/>
        <dbReference type="EC" id="6.3.2.1"/>
    </reaction>
</comment>
<dbReference type="Gene3D" id="3.30.1300.10">
    <property type="entry name" value="Pantoate-beta-alanine ligase, C-terminal domain"/>
    <property type="match status" value="1"/>
</dbReference>
<dbReference type="STRING" id="195064.SAMN05421721_105130"/>
<keyword evidence="4 8" id="KW-0566">Pantothenate biosynthesis</keyword>
<evidence type="ECO:0000256" key="1">
    <source>
        <dbReference type="ARBA" id="ARBA00004990"/>
    </source>
</evidence>
<feature type="active site" description="Proton donor" evidence="8">
    <location>
        <position position="37"/>
    </location>
</feature>
<dbReference type="InterPro" id="IPR003721">
    <property type="entry name" value="Pantoate_ligase"/>
</dbReference>
<comment type="miscellaneous">
    <text evidence="8">The reaction proceeds by a bi uni uni bi ping pong mechanism.</text>
</comment>
<dbReference type="GO" id="GO:0004592">
    <property type="term" value="F:pantoate-beta-alanine ligase activity"/>
    <property type="evidence" value="ECO:0007669"/>
    <property type="project" value="UniProtKB-UniRule"/>
</dbReference>
<sequence length="285" mass="31609">MQILHDVPQLRRARAAWRQDHARVALVPTMGNLHDGHLALVRQARGLADRLVVSIFVNPLQFDRPEDLAAYPRTLEEDCRRLEAEGVDAVFAPADAQVYPRGRENITRVEVPVISELLEGAHRSGHFTGVATVVCKLFHLVEPDVAVFGEKDFQQLLLIRRMVADLDLPVRVEAGATVREADGLALSSRNAYLTPEERARAPALYRVLRELAGRLRAAPGPDPAALEQEGMKALEISGLRPDYVAVRRREDLLPPQEGDRHLVLLGAAWLGRARLIDNLSVDLPA</sequence>
<comment type="subcellular location">
    <subcellularLocation>
        <location evidence="8">Cytoplasm</location>
    </subcellularLocation>
</comment>
<proteinExistence type="inferred from homology"/>
<dbReference type="CDD" id="cd00560">
    <property type="entry name" value="PanC"/>
    <property type="match status" value="1"/>
</dbReference>
<keyword evidence="8" id="KW-0963">Cytoplasm</keyword>
<dbReference type="InterPro" id="IPR042176">
    <property type="entry name" value="Pantoate_ligase_C"/>
</dbReference>
<organism evidence="9 10">
    <name type="scientific">Ectothiorhodospira mobilis</name>
    <dbReference type="NCBI Taxonomy" id="195064"/>
    <lineage>
        <taxon>Bacteria</taxon>
        <taxon>Pseudomonadati</taxon>
        <taxon>Pseudomonadota</taxon>
        <taxon>Gammaproteobacteria</taxon>
        <taxon>Chromatiales</taxon>
        <taxon>Ectothiorhodospiraceae</taxon>
        <taxon>Ectothiorhodospira</taxon>
    </lineage>
</organism>
<keyword evidence="3 8" id="KW-0436">Ligase</keyword>
<accession>A0A1I4QSX5</accession>
<comment type="pathway">
    <text evidence="1 8">Cofactor biosynthesis; (R)-pantothenate biosynthesis; (R)-pantothenate from (R)-pantoate and beta-alanine: step 1/1.</text>
</comment>
<evidence type="ECO:0000313" key="10">
    <source>
        <dbReference type="Proteomes" id="UP000199556"/>
    </source>
</evidence>
<dbReference type="GO" id="GO:0005524">
    <property type="term" value="F:ATP binding"/>
    <property type="evidence" value="ECO:0007669"/>
    <property type="project" value="UniProtKB-KW"/>
</dbReference>
<gene>
    <name evidence="8" type="primary">panC</name>
    <name evidence="9" type="ORF">SAMN05421721_105130</name>
</gene>
<feature type="binding site" evidence="8">
    <location>
        <begin position="186"/>
        <end position="189"/>
    </location>
    <ligand>
        <name>ATP</name>
        <dbReference type="ChEBI" id="CHEBI:30616"/>
    </ligand>
</feature>
<comment type="function">
    <text evidence="8">Catalyzes the condensation of pantoate with beta-alanine in an ATP-dependent reaction via a pantoyl-adenylate intermediate.</text>
</comment>
<dbReference type="NCBIfam" id="TIGR00018">
    <property type="entry name" value="panC"/>
    <property type="match status" value="1"/>
</dbReference>
<reference evidence="9 10" key="1">
    <citation type="submission" date="2016-10" db="EMBL/GenBank/DDBJ databases">
        <authorList>
            <person name="de Groot N.N."/>
        </authorList>
    </citation>
    <scope>NUCLEOTIDE SEQUENCE [LARGE SCALE GENOMIC DNA]</scope>
    <source>
        <strain evidence="9 10">DSM 4180</strain>
    </source>
</reference>
<dbReference type="Gene3D" id="3.40.50.620">
    <property type="entry name" value="HUPs"/>
    <property type="match status" value="1"/>
</dbReference>
<dbReference type="AlphaFoldDB" id="A0A1I4QSX5"/>
<feature type="binding site" evidence="8">
    <location>
        <begin position="30"/>
        <end position="37"/>
    </location>
    <ligand>
        <name>ATP</name>
        <dbReference type="ChEBI" id="CHEBI:30616"/>
    </ligand>
</feature>
<dbReference type="EMBL" id="FOUO01000005">
    <property type="protein sequence ID" value="SFM43168.1"/>
    <property type="molecule type" value="Genomic_DNA"/>
</dbReference>
<evidence type="ECO:0000256" key="3">
    <source>
        <dbReference type="ARBA" id="ARBA00022598"/>
    </source>
</evidence>
<protein>
    <recommendedName>
        <fullName evidence="8">Pantothenate synthetase</fullName>
        <shortName evidence="8">PS</shortName>
        <ecNumber evidence="8">6.3.2.1</ecNumber>
    </recommendedName>
    <alternativeName>
        <fullName evidence="8">Pantoate--beta-alanine ligase</fullName>
    </alternativeName>
    <alternativeName>
        <fullName evidence="8">Pantoate-activating enzyme</fullName>
    </alternativeName>
</protein>
<evidence type="ECO:0000313" key="9">
    <source>
        <dbReference type="EMBL" id="SFM43168.1"/>
    </source>
</evidence>
<dbReference type="HAMAP" id="MF_00158">
    <property type="entry name" value="PanC"/>
    <property type="match status" value="1"/>
</dbReference>
<dbReference type="GO" id="GO:0005829">
    <property type="term" value="C:cytosol"/>
    <property type="evidence" value="ECO:0007669"/>
    <property type="project" value="TreeGrafter"/>
</dbReference>
<evidence type="ECO:0000256" key="4">
    <source>
        <dbReference type="ARBA" id="ARBA00022655"/>
    </source>
</evidence>
<dbReference type="FunFam" id="3.40.50.620:FF:000013">
    <property type="entry name" value="Pantothenate synthetase"/>
    <property type="match status" value="1"/>
</dbReference>
<dbReference type="EC" id="6.3.2.1" evidence="8"/>
<feature type="binding site" evidence="8">
    <location>
        <position position="155"/>
    </location>
    <ligand>
        <name>(R)-pantoate</name>
        <dbReference type="ChEBI" id="CHEBI:15980"/>
    </ligand>
</feature>
<dbReference type="Pfam" id="PF02569">
    <property type="entry name" value="Pantoate_ligase"/>
    <property type="match status" value="1"/>
</dbReference>
<feature type="binding site" evidence="8">
    <location>
        <position position="61"/>
    </location>
    <ligand>
        <name>(R)-pantoate</name>
        <dbReference type="ChEBI" id="CHEBI:15980"/>
    </ligand>
</feature>
<keyword evidence="5 8" id="KW-0547">Nucleotide-binding</keyword>
<dbReference type="OrthoDB" id="9773087at2"/>
<dbReference type="PANTHER" id="PTHR21299">
    <property type="entry name" value="CYTIDYLATE KINASE/PANTOATE-BETA-ALANINE LIGASE"/>
    <property type="match status" value="1"/>
</dbReference>
<dbReference type="SUPFAM" id="SSF52374">
    <property type="entry name" value="Nucleotidylyl transferase"/>
    <property type="match status" value="1"/>
</dbReference>
<feature type="binding site" evidence="8">
    <location>
        <position position="178"/>
    </location>
    <ligand>
        <name>ATP</name>
        <dbReference type="ChEBI" id="CHEBI:30616"/>
    </ligand>
</feature>
<feature type="binding site" evidence="8">
    <location>
        <begin position="149"/>
        <end position="152"/>
    </location>
    <ligand>
        <name>ATP</name>
        <dbReference type="ChEBI" id="CHEBI:30616"/>
    </ligand>
</feature>
<evidence type="ECO:0000256" key="7">
    <source>
        <dbReference type="ARBA" id="ARBA00048258"/>
    </source>
</evidence>
<evidence type="ECO:0000256" key="8">
    <source>
        <dbReference type="HAMAP-Rule" id="MF_00158"/>
    </source>
</evidence>
<keyword evidence="6 8" id="KW-0067">ATP-binding</keyword>
<keyword evidence="10" id="KW-1185">Reference proteome</keyword>
<dbReference type="UniPathway" id="UPA00028">
    <property type="reaction ID" value="UER00005"/>
</dbReference>
<name>A0A1I4QSX5_ECTMO</name>
<dbReference type="InterPro" id="IPR014729">
    <property type="entry name" value="Rossmann-like_a/b/a_fold"/>
</dbReference>